<evidence type="ECO:0000256" key="1">
    <source>
        <dbReference type="SAM" id="Phobius"/>
    </source>
</evidence>
<keyword evidence="1" id="KW-0812">Transmembrane</keyword>
<proteinExistence type="predicted"/>
<name>A0A143QL62_RHOFA</name>
<dbReference type="EMBL" id="CP015220">
    <property type="protein sequence ID" value="AMY23518.1"/>
    <property type="molecule type" value="Genomic_DNA"/>
</dbReference>
<keyword evidence="1" id="KW-0472">Membrane</keyword>
<evidence type="ECO:0000313" key="3">
    <source>
        <dbReference type="Proteomes" id="UP000076038"/>
    </source>
</evidence>
<dbReference type="PANTHER" id="PTHR42305:SF1">
    <property type="entry name" value="MEMBRANE PROTEIN RV1733C-RELATED"/>
    <property type="match status" value="1"/>
</dbReference>
<dbReference type="InterPro" id="IPR039708">
    <property type="entry name" value="MT1774/Rv1733c-like"/>
</dbReference>
<reference evidence="2 3" key="1">
    <citation type="journal article" date="2016" name="Genome Announc.">
        <title>Complete Genome and Plasmid Sequences for Rhodococcus fascians D188 and Draft Sequences for Rhodococcus Isolates PBTS 1 and PBTS 2.</title>
        <authorList>
            <person name="Stamler R.A."/>
            <person name="Vereecke D."/>
            <person name="Zhang Y."/>
            <person name="Schilkey F."/>
            <person name="Devitt N."/>
            <person name="Randall J.J."/>
        </authorList>
    </citation>
    <scope>NUCLEOTIDE SEQUENCE [LARGE SCALE GENOMIC DNA]</scope>
    <source>
        <strain evidence="2 3">PBTS2</strain>
    </source>
</reference>
<dbReference type="PATRIC" id="fig|1653479.3.peg.2245"/>
<dbReference type="Proteomes" id="UP000076038">
    <property type="component" value="Chromosome"/>
</dbReference>
<reference evidence="3" key="2">
    <citation type="submission" date="2016-04" db="EMBL/GenBank/DDBJ databases">
        <title>Complete Genome and Plasmid Sequences for Rhodococcus fascians D188 and Draft Sequences for Rhodococcus spp. Isolates PBTS 1 and PBTS 2.</title>
        <authorList>
            <person name="Stamer R."/>
            <person name="Vereecke D."/>
            <person name="Zhang Y."/>
            <person name="Schilkey F."/>
            <person name="Devitt N."/>
            <person name="Randall J."/>
        </authorList>
    </citation>
    <scope>NUCLEOTIDE SEQUENCE [LARGE SCALE GENOMIC DNA]</scope>
    <source>
        <strain evidence="3">PBTS2</strain>
    </source>
</reference>
<organism evidence="2 3">
    <name type="scientific">Rhodococcoides fascians</name>
    <name type="common">Rhodococcus fascians</name>
    <dbReference type="NCBI Taxonomy" id="1828"/>
    <lineage>
        <taxon>Bacteria</taxon>
        <taxon>Bacillati</taxon>
        <taxon>Actinomycetota</taxon>
        <taxon>Actinomycetes</taxon>
        <taxon>Mycobacteriales</taxon>
        <taxon>Nocardiaceae</taxon>
        <taxon>Rhodococcoides</taxon>
    </lineage>
</organism>
<accession>A0A143QL62</accession>
<dbReference type="RefSeq" id="WP_053068680.1">
    <property type="nucleotide sequence ID" value="NZ_LFDS01000002.1"/>
</dbReference>
<evidence type="ECO:0000313" key="2">
    <source>
        <dbReference type="EMBL" id="AMY23518.1"/>
    </source>
</evidence>
<keyword evidence="1" id="KW-1133">Transmembrane helix</keyword>
<keyword evidence="3" id="KW-1185">Reference proteome</keyword>
<dbReference type="AlphaFoldDB" id="A0A143QL62"/>
<gene>
    <name evidence="2" type="ORF">A3Q41_02216</name>
</gene>
<dbReference type="KEGG" id="rhs:A3Q41_02216"/>
<sequence length="198" mass="21607">MLAELAHRWWRQSPWSSNPLMRLPDRIERTAFVVGVAVLLLLIPVAATIGSVTYNDLSSRSQQQRAEYVQVDARVIDAVQSRSAGGDSTTLATGIATVQWSAPDGSIRSESTEVPSDVQIGETTPIWCDANGTLVHAPVSAVGAVINGASTAMFVWVLGAVFVGFLVYLTTVAGDRSRMRHWDTDWEDFLQARNHPSR</sequence>
<dbReference type="PANTHER" id="PTHR42305">
    <property type="entry name" value="MEMBRANE PROTEIN RV1733C-RELATED"/>
    <property type="match status" value="1"/>
</dbReference>
<feature type="transmembrane region" description="Helical" evidence="1">
    <location>
        <begin position="153"/>
        <end position="173"/>
    </location>
</feature>
<protein>
    <recommendedName>
        <fullName evidence="4">Transmembrane protein</fullName>
    </recommendedName>
</protein>
<evidence type="ECO:0008006" key="4">
    <source>
        <dbReference type="Google" id="ProtNLM"/>
    </source>
</evidence>
<feature type="transmembrane region" description="Helical" evidence="1">
    <location>
        <begin position="31"/>
        <end position="54"/>
    </location>
</feature>